<dbReference type="AlphaFoldDB" id="A0A8P0T0Z2"/>
<evidence type="ECO:0000313" key="2">
    <source>
        <dbReference type="Proteomes" id="UP000002254"/>
    </source>
</evidence>
<dbReference type="Ensembl" id="ENSCAFT00000059888.2">
    <property type="protein sequence ID" value="ENSCAFP00000048036.1"/>
    <property type="gene ID" value="ENSCAFG00000006503.5"/>
</dbReference>
<accession>A0A8P0T0Z2</accession>
<reference evidence="1" key="2">
    <citation type="submission" date="2025-08" db="UniProtKB">
        <authorList>
            <consortium name="Ensembl"/>
        </authorList>
    </citation>
    <scope>IDENTIFICATION</scope>
</reference>
<gene>
    <name evidence="1" type="primary">RBPMS</name>
</gene>
<proteinExistence type="predicted"/>
<sequence length="215" mass="24435">MISICRGGKKYMWNSQVQILHGYVKKPSDFALWPFFEALTYLNLNFLLKMLSCIDLDLSPWFFRYFRNAENLFASIVNGIRFDPEIPQTLRLEFAKANTKMAKNKLVGTPNPSTPLPNTVPQFIAREPYELTVPALYPSSPEVWAPYPLYPAELAPALPPPAFTYPASLHAQCFSPEAKPNTPVFCPLLQQIRFVSGNVFVTYQPTADQQRELPC</sequence>
<protein>
    <submittedName>
        <fullName evidence="1">RNA binding protein, mRNA processing factor</fullName>
    </submittedName>
</protein>
<dbReference type="Proteomes" id="UP000002254">
    <property type="component" value="Chromosome 16"/>
</dbReference>
<organism evidence="1 2">
    <name type="scientific">Canis lupus familiaris</name>
    <name type="common">Dog</name>
    <name type="synonym">Canis familiaris</name>
    <dbReference type="NCBI Taxonomy" id="9615"/>
    <lineage>
        <taxon>Eukaryota</taxon>
        <taxon>Metazoa</taxon>
        <taxon>Chordata</taxon>
        <taxon>Craniata</taxon>
        <taxon>Vertebrata</taxon>
        <taxon>Euteleostomi</taxon>
        <taxon>Mammalia</taxon>
        <taxon>Eutheria</taxon>
        <taxon>Laurasiatheria</taxon>
        <taxon>Carnivora</taxon>
        <taxon>Caniformia</taxon>
        <taxon>Canidae</taxon>
        <taxon>Canis</taxon>
    </lineage>
</organism>
<name>A0A8P0T0Z2_CANLF</name>
<evidence type="ECO:0000313" key="1">
    <source>
        <dbReference type="Ensembl" id="ENSCAFP00000048036.1"/>
    </source>
</evidence>
<reference evidence="1 2" key="1">
    <citation type="journal article" date="2005" name="Nature">
        <title>Genome sequence, comparative analysis and haplotype structure of the domestic dog.</title>
        <authorList>
            <consortium name="Broad Sequencing Platform"/>
            <person name="Lindblad-Toh K."/>
            <person name="Wade C.M."/>
            <person name="Mikkelsen T.S."/>
            <person name="Karlsson E.K."/>
            <person name="Jaffe D.B."/>
            <person name="Kamal M."/>
            <person name="Clamp M."/>
            <person name="Chang J.L."/>
            <person name="Kulbokas E.J. III"/>
            <person name="Zody M.C."/>
            <person name="Mauceli E."/>
            <person name="Xie X."/>
            <person name="Breen M."/>
            <person name="Wayne R.K."/>
            <person name="Ostrander E.A."/>
            <person name="Ponting C.P."/>
            <person name="Galibert F."/>
            <person name="Smith D.R."/>
            <person name="DeJong P.J."/>
            <person name="Kirkness E."/>
            <person name="Alvarez P."/>
            <person name="Biagi T."/>
            <person name="Brockman W."/>
            <person name="Butler J."/>
            <person name="Chin C.W."/>
            <person name="Cook A."/>
            <person name="Cuff J."/>
            <person name="Daly M.J."/>
            <person name="DeCaprio D."/>
            <person name="Gnerre S."/>
            <person name="Grabherr M."/>
            <person name="Kellis M."/>
            <person name="Kleber M."/>
            <person name="Bardeleben C."/>
            <person name="Goodstadt L."/>
            <person name="Heger A."/>
            <person name="Hitte C."/>
            <person name="Kim L."/>
            <person name="Koepfli K.P."/>
            <person name="Parker H.G."/>
            <person name="Pollinger J.P."/>
            <person name="Searle S.M."/>
            <person name="Sutter N.B."/>
            <person name="Thomas R."/>
            <person name="Webber C."/>
            <person name="Baldwin J."/>
            <person name="Abebe A."/>
            <person name="Abouelleil A."/>
            <person name="Aftuck L."/>
            <person name="Ait-Zahra M."/>
            <person name="Aldredge T."/>
            <person name="Allen N."/>
            <person name="An P."/>
            <person name="Anderson S."/>
            <person name="Antoine C."/>
            <person name="Arachchi H."/>
            <person name="Aslam A."/>
            <person name="Ayotte L."/>
            <person name="Bachantsang P."/>
            <person name="Barry A."/>
            <person name="Bayul T."/>
            <person name="Benamara M."/>
            <person name="Berlin A."/>
            <person name="Bessette D."/>
            <person name="Blitshteyn B."/>
            <person name="Bloom T."/>
            <person name="Blye J."/>
            <person name="Boguslavskiy L."/>
            <person name="Bonnet C."/>
            <person name="Boukhgalter B."/>
            <person name="Brown A."/>
            <person name="Cahill P."/>
            <person name="Calixte N."/>
            <person name="Camarata J."/>
            <person name="Cheshatsang Y."/>
            <person name="Chu J."/>
            <person name="Citroen M."/>
            <person name="Collymore A."/>
            <person name="Cooke P."/>
            <person name="Dawoe T."/>
            <person name="Daza R."/>
            <person name="Decktor K."/>
            <person name="DeGray S."/>
            <person name="Dhargay N."/>
            <person name="Dooley K."/>
            <person name="Dooley K."/>
            <person name="Dorje P."/>
            <person name="Dorjee K."/>
            <person name="Dorris L."/>
            <person name="Duffey N."/>
            <person name="Dupes A."/>
            <person name="Egbiremolen O."/>
            <person name="Elong R."/>
            <person name="Falk J."/>
            <person name="Farina A."/>
            <person name="Faro S."/>
            <person name="Ferguson D."/>
            <person name="Ferreira P."/>
            <person name="Fisher S."/>
            <person name="FitzGerald M."/>
            <person name="Foley K."/>
            <person name="Foley C."/>
            <person name="Franke A."/>
            <person name="Friedrich D."/>
            <person name="Gage D."/>
            <person name="Garber M."/>
            <person name="Gearin G."/>
            <person name="Giannoukos G."/>
            <person name="Goode T."/>
            <person name="Goyette A."/>
            <person name="Graham J."/>
            <person name="Grandbois E."/>
            <person name="Gyaltsen K."/>
            <person name="Hafez N."/>
            <person name="Hagopian D."/>
            <person name="Hagos B."/>
            <person name="Hall J."/>
            <person name="Healy C."/>
            <person name="Hegarty R."/>
            <person name="Honan T."/>
            <person name="Horn A."/>
            <person name="Houde N."/>
            <person name="Hughes L."/>
            <person name="Hunnicutt L."/>
            <person name="Husby M."/>
            <person name="Jester B."/>
            <person name="Jones C."/>
            <person name="Kamat A."/>
            <person name="Kanga B."/>
            <person name="Kells C."/>
            <person name="Khazanovich D."/>
            <person name="Kieu A.C."/>
            <person name="Kisner P."/>
            <person name="Kumar M."/>
            <person name="Lance K."/>
            <person name="Landers T."/>
            <person name="Lara M."/>
            <person name="Lee W."/>
            <person name="Leger J.P."/>
            <person name="Lennon N."/>
            <person name="Leuper L."/>
            <person name="LeVine S."/>
            <person name="Liu J."/>
            <person name="Liu X."/>
            <person name="Lokyitsang Y."/>
            <person name="Lokyitsang T."/>
            <person name="Lui A."/>
            <person name="Macdonald J."/>
            <person name="Major J."/>
            <person name="Marabella R."/>
            <person name="Maru K."/>
            <person name="Matthews C."/>
            <person name="McDonough S."/>
            <person name="Mehta T."/>
            <person name="Meldrim J."/>
            <person name="Melnikov A."/>
            <person name="Meneus L."/>
            <person name="Mihalev A."/>
            <person name="Mihova T."/>
            <person name="Miller K."/>
            <person name="Mittelman R."/>
            <person name="Mlenga V."/>
            <person name="Mulrain L."/>
            <person name="Munson G."/>
            <person name="Navidi A."/>
            <person name="Naylor J."/>
            <person name="Nguyen T."/>
            <person name="Nguyen N."/>
            <person name="Nguyen C."/>
            <person name="Nguyen T."/>
            <person name="Nicol R."/>
            <person name="Norbu N."/>
            <person name="Norbu C."/>
            <person name="Novod N."/>
            <person name="Nyima T."/>
            <person name="Olandt P."/>
            <person name="O'Neill B."/>
            <person name="O'Neill K."/>
            <person name="Osman S."/>
            <person name="Oyono L."/>
            <person name="Patti C."/>
            <person name="Perrin D."/>
            <person name="Phunkhang P."/>
            <person name="Pierre F."/>
            <person name="Priest M."/>
            <person name="Rachupka A."/>
            <person name="Raghuraman S."/>
            <person name="Rameau R."/>
            <person name="Ray V."/>
            <person name="Raymond C."/>
            <person name="Rege F."/>
            <person name="Rise C."/>
            <person name="Rogers J."/>
            <person name="Rogov P."/>
            <person name="Sahalie J."/>
            <person name="Settipalli S."/>
            <person name="Sharpe T."/>
            <person name="Shea T."/>
            <person name="Sheehan M."/>
            <person name="Sherpa N."/>
            <person name="Shi J."/>
            <person name="Shih D."/>
            <person name="Sloan J."/>
            <person name="Smith C."/>
            <person name="Sparrow T."/>
            <person name="Stalker J."/>
            <person name="Stange-Thomann N."/>
            <person name="Stavropoulos S."/>
            <person name="Stone C."/>
            <person name="Stone S."/>
            <person name="Sykes S."/>
            <person name="Tchuinga P."/>
            <person name="Tenzing P."/>
            <person name="Tesfaye S."/>
            <person name="Thoulutsang D."/>
            <person name="Thoulutsang Y."/>
            <person name="Topham K."/>
            <person name="Topping I."/>
            <person name="Tsamla T."/>
            <person name="Vassiliev H."/>
            <person name="Venkataraman V."/>
            <person name="Vo A."/>
            <person name="Wangchuk T."/>
            <person name="Wangdi T."/>
            <person name="Weiand M."/>
            <person name="Wilkinson J."/>
            <person name="Wilson A."/>
            <person name="Yadav S."/>
            <person name="Yang S."/>
            <person name="Yang X."/>
            <person name="Young G."/>
            <person name="Yu Q."/>
            <person name="Zainoun J."/>
            <person name="Zembek L."/>
            <person name="Zimmer A."/>
            <person name="Lander E.S."/>
        </authorList>
    </citation>
    <scope>NUCLEOTIDE SEQUENCE [LARGE SCALE GENOMIC DNA]</scope>
    <source>
        <strain evidence="1">Boxer</strain>
    </source>
</reference>